<dbReference type="InterPro" id="IPR019690">
    <property type="entry name" value="DUF2569"/>
</dbReference>
<proteinExistence type="predicted"/>
<dbReference type="SUPFAM" id="SSF54001">
    <property type="entry name" value="Cysteine proteinases"/>
    <property type="match status" value="1"/>
</dbReference>
<evidence type="ECO:0000259" key="2">
    <source>
        <dbReference type="Pfam" id="PF12969"/>
    </source>
</evidence>
<keyword evidence="1" id="KW-0472">Membrane</keyword>
<name>A0A1T5MLQ6_9BACT</name>
<dbReference type="RefSeq" id="WP_079690273.1">
    <property type="nucleotide sequence ID" value="NZ_FUZU01000005.1"/>
</dbReference>
<feature type="domain" description="DUF3857" evidence="2">
    <location>
        <begin position="70"/>
        <end position="229"/>
    </location>
</feature>
<dbReference type="STRING" id="688867.SAMN05660236_5775"/>
<dbReference type="Gene3D" id="2.60.40.3140">
    <property type="match status" value="1"/>
</dbReference>
<keyword evidence="1" id="KW-0812">Transmembrane</keyword>
<accession>A0A1T5MLQ6</accession>
<feature type="transmembrane region" description="Helical" evidence="1">
    <location>
        <begin position="658"/>
        <end position="676"/>
    </location>
</feature>
<keyword evidence="4" id="KW-1185">Reference proteome</keyword>
<evidence type="ECO:0000256" key="1">
    <source>
        <dbReference type="SAM" id="Phobius"/>
    </source>
</evidence>
<protein>
    <recommendedName>
        <fullName evidence="2">DUF3857 domain-containing protein</fullName>
    </recommendedName>
</protein>
<dbReference type="Proteomes" id="UP000190961">
    <property type="component" value="Unassembled WGS sequence"/>
</dbReference>
<reference evidence="3 4" key="1">
    <citation type="submission" date="2017-02" db="EMBL/GenBank/DDBJ databases">
        <authorList>
            <person name="Peterson S.W."/>
        </authorList>
    </citation>
    <scope>NUCLEOTIDE SEQUENCE [LARGE SCALE GENOMIC DNA]</scope>
    <source>
        <strain evidence="3 4">DSM 25262</strain>
    </source>
</reference>
<evidence type="ECO:0000313" key="3">
    <source>
        <dbReference type="EMBL" id="SKC89152.1"/>
    </source>
</evidence>
<dbReference type="InterPro" id="IPR024618">
    <property type="entry name" value="DUF3857"/>
</dbReference>
<dbReference type="EMBL" id="FUZU01000005">
    <property type="protein sequence ID" value="SKC89152.1"/>
    <property type="molecule type" value="Genomic_DNA"/>
</dbReference>
<dbReference type="InterPro" id="IPR038765">
    <property type="entry name" value="Papain-like_cys_pep_sf"/>
</dbReference>
<dbReference type="Pfam" id="PF12969">
    <property type="entry name" value="DUF3857"/>
    <property type="match status" value="1"/>
</dbReference>
<feature type="transmembrane region" description="Helical" evidence="1">
    <location>
        <begin position="778"/>
        <end position="800"/>
    </location>
</feature>
<feature type="transmembrane region" description="Helical" evidence="1">
    <location>
        <begin position="696"/>
        <end position="719"/>
    </location>
</feature>
<feature type="transmembrane region" description="Helical" evidence="1">
    <location>
        <begin position="739"/>
        <end position="766"/>
    </location>
</feature>
<evidence type="ECO:0000313" key="4">
    <source>
        <dbReference type="Proteomes" id="UP000190961"/>
    </source>
</evidence>
<sequence length="850" mass="98034">MRTLSCSKIVVATMLLIPIFIQAQHVLIKPIPEWVTVYKPDLHAKPDAKNAAAYYYLLIDAQEDVQKQCEYRHYAYRLLTNEGIQEMADITVNFDPSFQKLTFHQLVIHRDGKIIDKLTSSGIRTIQREESMDRYLYDGSFSAIVNLQDVRVGDVVEYTYSIRGYNPVFEGHYACKISFDFSVPYEDFKQRIIFPATKEIYTKYNNGEVKPEIKTYGSSVEYNWSLHRVNGITYENNEPDWYDPYRHVLISDFKNWREVSSWAVKQFAIRDAERLALKKKLDELFKGVKEEDILLHAIRFVQDEVRYLGFEAGLNSHKPHAPVQVFDQRFGDCKDKSLLLSTMLNLYDIEAYPMLVNTSLRSHTSERLPSNTVFNHCVVQITHGGKSFFVDPTINNQGGMLTNNYFPPYGQGLVVSEASKDLLELPDPAPSSIVEEQTFDLNKVGGEAILTVQTTYKGIEADIQRSEFASKSIDAIQKGYVTFYANQYPDIQVEDTVHMRDNRQESILTIEEKYKVTAFWKPQEADSQKIYCNFYGQTLETYFSVSKSSSRKIPYRITYPLTYEHTIRVNLPETWTITPDNKNIETPYYKYDYYVSYDDHDHVLILQTLYKTKSDHIPVHALTKFIDDHGVMMSNLSYSLLYSTASTNSVSSADGTCWFAIIVSFITLAASAWFALRLYHQFDPEPELPWATGQPIGGWLILVAIGLVFTPLKTLYGLMTTAEFFEQKIWSNLVQTESFGLLFVMFIELVYNVMNTIFSALLIVLFFERRSSLPKLIIIFYCLNLAMVVLDGFVAWYYMVDANERNDAFKEVFRSLIMTAIWVPYFNTSVRVRETFVERSNTGNAGAISE</sequence>
<dbReference type="Gene3D" id="3.10.620.30">
    <property type="match status" value="1"/>
</dbReference>
<dbReference type="AlphaFoldDB" id="A0A1T5MLQ6"/>
<dbReference type="OrthoDB" id="8595007at2"/>
<organism evidence="3 4">
    <name type="scientific">Ohtaekwangia koreensis</name>
    <dbReference type="NCBI Taxonomy" id="688867"/>
    <lineage>
        <taxon>Bacteria</taxon>
        <taxon>Pseudomonadati</taxon>
        <taxon>Bacteroidota</taxon>
        <taxon>Cytophagia</taxon>
        <taxon>Cytophagales</taxon>
        <taxon>Fulvivirgaceae</taxon>
        <taxon>Ohtaekwangia</taxon>
    </lineage>
</organism>
<keyword evidence="1" id="KW-1133">Transmembrane helix</keyword>
<dbReference type="Pfam" id="PF10754">
    <property type="entry name" value="DUF2569"/>
    <property type="match status" value="1"/>
</dbReference>
<gene>
    <name evidence="3" type="ORF">SAMN05660236_5775</name>
</gene>